<reference evidence="1 2" key="1">
    <citation type="submission" date="2021-03" db="EMBL/GenBank/DDBJ databases">
        <title>Antimicrobial resistance genes in bacteria isolated from Japanese honey, and their potential for conferring macrolide and lincosamide resistance in the American foulbrood pathogen Paenibacillus larvae.</title>
        <authorList>
            <person name="Okamoto M."/>
            <person name="Kumagai M."/>
            <person name="Kanamori H."/>
            <person name="Takamatsu D."/>
        </authorList>
    </citation>
    <scope>NUCLEOTIDE SEQUENCE [LARGE SCALE GENOMIC DNA]</scope>
    <source>
        <strain evidence="1 2">J41TS12</strain>
    </source>
</reference>
<dbReference type="Proteomes" id="UP000681162">
    <property type="component" value="Unassembled WGS sequence"/>
</dbReference>
<protein>
    <recommendedName>
        <fullName evidence="3">Lipoprotein</fullName>
    </recommendedName>
</protein>
<dbReference type="AlphaFoldDB" id="A0A919XPG0"/>
<evidence type="ECO:0000313" key="2">
    <source>
        <dbReference type="Proteomes" id="UP000681162"/>
    </source>
</evidence>
<evidence type="ECO:0008006" key="3">
    <source>
        <dbReference type="Google" id="ProtNLM"/>
    </source>
</evidence>
<name>A0A919XPG0_9BACL</name>
<organism evidence="1 2">
    <name type="scientific">Paenibacillus antibioticophila</name>
    <dbReference type="NCBI Taxonomy" id="1274374"/>
    <lineage>
        <taxon>Bacteria</taxon>
        <taxon>Bacillati</taxon>
        <taxon>Bacillota</taxon>
        <taxon>Bacilli</taxon>
        <taxon>Bacillales</taxon>
        <taxon>Paenibacillaceae</taxon>
        <taxon>Paenibacillus</taxon>
    </lineage>
</organism>
<comment type="caution">
    <text evidence="1">The sequence shown here is derived from an EMBL/GenBank/DDBJ whole genome shotgun (WGS) entry which is preliminary data.</text>
</comment>
<evidence type="ECO:0000313" key="1">
    <source>
        <dbReference type="EMBL" id="GIO35519.1"/>
    </source>
</evidence>
<proteinExistence type="predicted"/>
<sequence length="132" mass="14867">MNKTSALVLFMMMTFLSACHNKESHLLLDGIIFDEVVITDGTTGNKISFTKQEDIESITEIINVTLQKEVDPSHGTGYLYSISLYKSGDLNAIIYFHDSKVTLNEKHYLTKVNGINELIQQFLNTKETDSNS</sequence>
<keyword evidence="2" id="KW-1185">Reference proteome</keyword>
<dbReference type="RefSeq" id="WP_212937928.1">
    <property type="nucleotide sequence ID" value="NZ_BORR01000001.1"/>
</dbReference>
<dbReference type="EMBL" id="BORR01000001">
    <property type="protein sequence ID" value="GIO35519.1"/>
    <property type="molecule type" value="Genomic_DNA"/>
</dbReference>
<dbReference type="PROSITE" id="PS51257">
    <property type="entry name" value="PROKAR_LIPOPROTEIN"/>
    <property type="match status" value="1"/>
</dbReference>
<gene>
    <name evidence="1" type="ORF">J41TS12_03800</name>
</gene>
<accession>A0A919XPG0</accession>